<dbReference type="SMART" id="SM01121">
    <property type="entry name" value="Dak1_2"/>
    <property type="match status" value="1"/>
</dbReference>
<dbReference type="InterPro" id="IPR050270">
    <property type="entry name" value="DegV_domain_contain"/>
</dbReference>
<dbReference type="PROSITE" id="PS51480">
    <property type="entry name" value="DHAL"/>
    <property type="match status" value="1"/>
</dbReference>
<dbReference type="NCBIfam" id="TIGR03599">
    <property type="entry name" value="YloV"/>
    <property type="match status" value="1"/>
</dbReference>
<dbReference type="GO" id="GO:0004371">
    <property type="term" value="F:glycerone kinase activity"/>
    <property type="evidence" value="ECO:0007669"/>
    <property type="project" value="InterPro"/>
</dbReference>
<sequence length="551" mass="57794">MKQALLGSLAWLSAHQEEINRLNVFPVPDGDTGTNMLLTLQSAVEDIKDSPATEVSKIARIAAHGSLMGARGNSGVILSQIFRGFGNAVQGKNELTPGELAEAFEEAANAAYRAVIKPTEGTILSVAREAGRAATAAAREANATPTAVIKAASGGARAAVEKTPSQLKILHEAGVVDAGGYGLQIMLDGMLRSVEEIDSDMARLAPPGPAAAAPPAAQAALDLPEEGWGYCTEFLVQGEGLDLERMREEIAGLGNSVLVVGESDLVKVHVHTDDPPRVIALASTYGRLDRLSVGDMSTQHRRLRQQAAADSEPEASTRPEPGVARAVPDQQRANGVGTVAVVSGPGLVQIFRGLGADATVEGGQTMNPSTQDMLAAVESVPYQDVVLLPNNRNVVLAARQVPSLSTKRVHVVATENVPQGIAALVAFNPERSAAENVRLMGEAGAHVQAIEVTHAVRDTRSNGLRVKKGDVIALINDKLKHTGGDYGSVVQDALTGIGAGDYELVTIYRGLQATDSEAERLGETIRGSFPGLEVELQSGGQEHYPFILSVE</sequence>
<dbReference type="RefSeq" id="WP_338205240.1">
    <property type="nucleotide sequence ID" value="NZ_JAEKNR010000234.1"/>
</dbReference>
<feature type="domain" description="DhaL" evidence="2">
    <location>
        <begin position="1"/>
        <end position="192"/>
    </location>
</feature>
<dbReference type="AlphaFoldDB" id="A0A934NBQ9"/>
<keyword evidence="4" id="KW-1185">Reference proteome</keyword>
<comment type="caution">
    <text evidence="3">The sequence shown here is derived from an EMBL/GenBank/DDBJ whole genome shotgun (WGS) entry which is preliminary data.</text>
</comment>
<dbReference type="Proteomes" id="UP000612893">
    <property type="component" value="Unassembled WGS sequence"/>
</dbReference>
<dbReference type="InterPro" id="IPR004007">
    <property type="entry name" value="DhaL_dom"/>
</dbReference>
<dbReference type="PANTHER" id="PTHR33434:SF4">
    <property type="entry name" value="PHOSPHATASE PROTEIN"/>
    <property type="match status" value="1"/>
</dbReference>
<dbReference type="GO" id="GO:0006071">
    <property type="term" value="P:glycerol metabolic process"/>
    <property type="evidence" value="ECO:0007669"/>
    <property type="project" value="InterPro"/>
</dbReference>
<evidence type="ECO:0000313" key="4">
    <source>
        <dbReference type="Proteomes" id="UP000612893"/>
    </source>
</evidence>
<dbReference type="Gene3D" id="1.25.40.340">
    <property type="match status" value="1"/>
</dbReference>
<dbReference type="Pfam" id="PF13684">
    <property type="entry name" value="FakA-like_C"/>
    <property type="match status" value="1"/>
</dbReference>
<name>A0A934NBQ9_9BACT</name>
<accession>A0A934NBQ9</accession>
<protein>
    <submittedName>
        <fullName evidence="3">DAK2 domain-containing protein</fullName>
    </submittedName>
</protein>
<dbReference type="InterPro" id="IPR048394">
    <property type="entry name" value="FakA-like_M"/>
</dbReference>
<evidence type="ECO:0000256" key="1">
    <source>
        <dbReference type="SAM" id="MobiDB-lite"/>
    </source>
</evidence>
<dbReference type="InterPro" id="IPR036117">
    <property type="entry name" value="DhaL_dom_sf"/>
</dbReference>
<evidence type="ECO:0000259" key="2">
    <source>
        <dbReference type="PROSITE" id="PS51480"/>
    </source>
</evidence>
<dbReference type="InterPro" id="IPR033470">
    <property type="entry name" value="FakA-like_C"/>
</dbReference>
<dbReference type="Pfam" id="PF21645">
    <property type="entry name" value="FakA-like_M"/>
    <property type="match status" value="1"/>
</dbReference>
<dbReference type="SUPFAM" id="SSF101473">
    <property type="entry name" value="DhaL-like"/>
    <property type="match status" value="1"/>
</dbReference>
<feature type="region of interest" description="Disordered" evidence="1">
    <location>
        <begin position="296"/>
        <end position="330"/>
    </location>
</feature>
<dbReference type="InterPro" id="IPR019986">
    <property type="entry name" value="YloV-like"/>
</dbReference>
<evidence type="ECO:0000313" key="3">
    <source>
        <dbReference type="EMBL" id="MBJ7601144.1"/>
    </source>
</evidence>
<dbReference type="SMART" id="SM01120">
    <property type="entry name" value="Dak2"/>
    <property type="match status" value="1"/>
</dbReference>
<gene>
    <name evidence="3" type="ORF">JF922_24105</name>
</gene>
<reference evidence="3" key="1">
    <citation type="submission" date="2020-10" db="EMBL/GenBank/DDBJ databases">
        <title>Ca. Dormibacterota MAGs.</title>
        <authorList>
            <person name="Montgomery K."/>
        </authorList>
    </citation>
    <scope>NUCLEOTIDE SEQUENCE [LARGE SCALE GENOMIC DNA]</scope>
    <source>
        <strain evidence="3">SC8812_S17_10</strain>
    </source>
</reference>
<dbReference type="EMBL" id="JAEKNR010000234">
    <property type="protein sequence ID" value="MBJ7601144.1"/>
    <property type="molecule type" value="Genomic_DNA"/>
</dbReference>
<dbReference type="PANTHER" id="PTHR33434">
    <property type="entry name" value="DEGV DOMAIN-CONTAINING PROTEIN DR_1986-RELATED"/>
    <property type="match status" value="1"/>
</dbReference>
<organism evidence="3 4">
    <name type="scientific">Candidatus Nephthysia bennettiae</name>
    <dbReference type="NCBI Taxonomy" id="3127016"/>
    <lineage>
        <taxon>Bacteria</taxon>
        <taxon>Bacillati</taxon>
        <taxon>Candidatus Dormiibacterota</taxon>
        <taxon>Candidatus Dormibacteria</taxon>
        <taxon>Candidatus Dormibacterales</taxon>
        <taxon>Candidatus Dormibacteraceae</taxon>
        <taxon>Candidatus Nephthysia</taxon>
    </lineage>
</organism>
<dbReference type="Pfam" id="PF02734">
    <property type="entry name" value="Dak2"/>
    <property type="match status" value="1"/>
</dbReference>
<proteinExistence type="predicted"/>